<proteinExistence type="predicted"/>
<keyword evidence="2" id="KW-1185">Reference proteome</keyword>
<reference evidence="1 2" key="1">
    <citation type="journal article" date="2019" name="Sci. Rep.">
        <title>Orb-weaving spider Araneus ventricosus genome elucidates the spidroin gene catalogue.</title>
        <authorList>
            <person name="Kono N."/>
            <person name="Nakamura H."/>
            <person name="Ohtoshi R."/>
            <person name="Moran D.A.P."/>
            <person name="Shinohara A."/>
            <person name="Yoshida Y."/>
            <person name="Fujiwara M."/>
            <person name="Mori M."/>
            <person name="Tomita M."/>
            <person name="Arakawa K."/>
        </authorList>
    </citation>
    <scope>NUCLEOTIDE SEQUENCE [LARGE SCALE GENOMIC DNA]</scope>
</reference>
<dbReference type="AlphaFoldDB" id="A0A4Y2KS73"/>
<dbReference type="EMBL" id="BGPR01004943">
    <property type="protein sequence ID" value="GBN05128.1"/>
    <property type="molecule type" value="Genomic_DNA"/>
</dbReference>
<protein>
    <submittedName>
        <fullName evidence="1">Uncharacterized protein</fullName>
    </submittedName>
</protein>
<organism evidence="1 2">
    <name type="scientific">Araneus ventricosus</name>
    <name type="common">Orbweaver spider</name>
    <name type="synonym">Epeira ventricosa</name>
    <dbReference type="NCBI Taxonomy" id="182803"/>
    <lineage>
        <taxon>Eukaryota</taxon>
        <taxon>Metazoa</taxon>
        <taxon>Ecdysozoa</taxon>
        <taxon>Arthropoda</taxon>
        <taxon>Chelicerata</taxon>
        <taxon>Arachnida</taxon>
        <taxon>Araneae</taxon>
        <taxon>Araneomorphae</taxon>
        <taxon>Entelegynae</taxon>
        <taxon>Araneoidea</taxon>
        <taxon>Araneidae</taxon>
        <taxon>Araneus</taxon>
    </lineage>
</organism>
<name>A0A4Y2KS73_ARAVE</name>
<dbReference type="Proteomes" id="UP000499080">
    <property type="component" value="Unassembled WGS sequence"/>
</dbReference>
<gene>
    <name evidence="1" type="ORF">AVEN_132111_1</name>
</gene>
<feature type="non-terminal residue" evidence="1">
    <location>
        <position position="26"/>
    </location>
</feature>
<evidence type="ECO:0000313" key="1">
    <source>
        <dbReference type="EMBL" id="GBN05128.1"/>
    </source>
</evidence>
<sequence>MSRFVGKLYIPKELKRVNFSGVFNAS</sequence>
<comment type="caution">
    <text evidence="1">The sequence shown here is derived from an EMBL/GenBank/DDBJ whole genome shotgun (WGS) entry which is preliminary data.</text>
</comment>
<accession>A0A4Y2KS73</accession>
<evidence type="ECO:0000313" key="2">
    <source>
        <dbReference type="Proteomes" id="UP000499080"/>
    </source>
</evidence>